<dbReference type="AlphaFoldDB" id="E0NJ02"/>
<evidence type="ECO:0000313" key="4">
    <source>
        <dbReference type="Proteomes" id="UP000003280"/>
    </source>
</evidence>
<protein>
    <submittedName>
        <fullName evidence="3">Uncharacterized protein</fullName>
    </submittedName>
</protein>
<name>E0NJ02_9FIRM</name>
<dbReference type="HOGENOM" id="CLU_1293312_0_0_9"/>
<proteinExistence type="predicted"/>
<comment type="caution">
    <text evidence="3">The sequence shown here is derived from an EMBL/GenBank/DDBJ whole genome shotgun (WGS) entry which is preliminary data.</text>
</comment>
<dbReference type="STRING" id="862517.HMPREF9225_0141"/>
<keyword evidence="2" id="KW-0472">Membrane</keyword>
<feature type="transmembrane region" description="Helical" evidence="2">
    <location>
        <begin position="111"/>
        <end position="140"/>
    </location>
</feature>
<sequence length="213" mass="25545">MKDRLEDTLPMDEVARKLNEELQLENMRTESEEESFEEDLDDYEERPKSPKKNKNKNKKKFIGFSRGDRDESHIDDLVRDSDDEYDYYDDDDEYEYYRKPKRKRGFRPFRALADLFAFVSNGIRLFFLLIKLSILVFLLYCGYSYYTTKTIPFVTDYINEKKLKTEEYIKEKVAETIEVPKEFFKIKSVKKVDGGLEVIYVYQGKESKIRLAK</sequence>
<keyword evidence="2" id="KW-1133">Transmembrane helix</keyword>
<feature type="region of interest" description="Disordered" evidence="1">
    <location>
        <begin position="19"/>
        <end position="59"/>
    </location>
</feature>
<feature type="compositionally biased region" description="Basic residues" evidence="1">
    <location>
        <begin position="49"/>
        <end position="59"/>
    </location>
</feature>
<organism evidence="3 4">
    <name type="scientific">Peptoniphilus duerdenii ATCC BAA-1640</name>
    <dbReference type="NCBI Taxonomy" id="862517"/>
    <lineage>
        <taxon>Bacteria</taxon>
        <taxon>Bacillati</taxon>
        <taxon>Bacillota</taxon>
        <taxon>Tissierellia</taxon>
        <taxon>Tissierellales</taxon>
        <taxon>Peptoniphilaceae</taxon>
        <taxon>Peptoniphilus</taxon>
    </lineage>
</organism>
<evidence type="ECO:0000256" key="2">
    <source>
        <dbReference type="SAM" id="Phobius"/>
    </source>
</evidence>
<evidence type="ECO:0000256" key="1">
    <source>
        <dbReference type="SAM" id="MobiDB-lite"/>
    </source>
</evidence>
<reference evidence="3" key="1">
    <citation type="submission" date="2010-07" db="EMBL/GenBank/DDBJ databases">
        <authorList>
            <person name="Muzny D."/>
            <person name="Qin X."/>
            <person name="Deng J."/>
            <person name="Jiang H."/>
            <person name="Liu Y."/>
            <person name="Qu J."/>
            <person name="Song X.-Z."/>
            <person name="Zhang L."/>
            <person name="Thornton R."/>
            <person name="Coyle M."/>
            <person name="Francisco L."/>
            <person name="Jackson L."/>
            <person name="Javaid M."/>
            <person name="Korchina V."/>
            <person name="Kovar C."/>
            <person name="Mata R."/>
            <person name="Mathew T."/>
            <person name="Ngo R."/>
            <person name="Nguyen L."/>
            <person name="Nguyen N."/>
            <person name="Okwuonu G."/>
            <person name="Ongeri F."/>
            <person name="Pham C."/>
            <person name="Simmons D."/>
            <person name="Wilczek-Boney K."/>
            <person name="Hale W."/>
            <person name="Jakkamsetti A."/>
            <person name="Pham P."/>
            <person name="Ruth R."/>
            <person name="San Lucas F."/>
            <person name="Warren J."/>
            <person name="Zhang J."/>
            <person name="Zhao Z."/>
            <person name="Zhou C."/>
            <person name="Zhu D."/>
            <person name="Lee S."/>
            <person name="Bess C."/>
            <person name="Blankenburg K."/>
            <person name="Forbes L."/>
            <person name="Fu Q."/>
            <person name="Gubbala S."/>
            <person name="Hirani K."/>
            <person name="Jayaseelan J.C."/>
            <person name="Lara F."/>
            <person name="Munidasa M."/>
            <person name="Palculict T."/>
            <person name="Patil S."/>
            <person name="Pu L.-L."/>
            <person name="Saada N."/>
            <person name="Tang L."/>
            <person name="Weissenberger G."/>
            <person name="Zhu Y."/>
            <person name="Hemphill L."/>
            <person name="Shang Y."/>
            <person name="Youmans B."/>
            <person name="Ayvaz T."/>
            <person name="Ross M."/>
            <person name="Santibanez J."/>
            <person name="Aqrawi P."/>
            <person name="Gross S."/>
            <person name="Joshi V."/>
            <person name="Fowler G."/>
            <person name="Nazareth L."/>
            <person name="Reid J."/>
            <person name="Worley K."/>
            <person name="Petrosino J."/>
            <person name="Highlander S."/>
            <person name="Gibbs R."/>
        </authorList>
    </citation>
    <scope>NUCLEOTIDE SEQUENCE [LARGE SCALE GENOMIC DNA]</scope>
    <source>
        <strain evidence="3">ATCC BAA-1640</strain>
    </source>
</reference>
<keyword evidence="2" id="KW-0812">Transmembrane</keyword>
<keyword evidence="4" id="KW-1185">Reference proteome</keyword>
<dbReference type="EMBL" id="AEEH01000014">
    <property type="protein sequence ID" value="EFM26121.1"/>
    <property type="molecule type" value="Genomic_DNA"/>
</dbReference>
<dbReference type="Proteomes" id="UP000003280">
    <property type="component" value="Unassembled WGS sequence"/>
</dbReference>
<feature type="compositionally biased region" description="Acidic residues" evidence="1">
    <location>
        <begin position="31"/>
        <end position="44"/>
    </location>
</feature>
<dbReference type="RefSeq" id="WP_008900977.1">
    <property type="nucleotide sequence ID" value="NZ_GL397071.1"/>
</dbReference>
<evidence type="ECO:0000313" key="3">
    <source>
        <dbReference type="EMBL" id="EFM26121.1"/>
    </source>
</evidence>
<gene>
    <name evidence="3" type="ORF">HMPREF9225_0141</name>
</gene>
<accession>E0NJ02</accession>